<protein>
    <submittedName>
        <fullName evidence="2">Uncharacterized protein</fullName>
    </submittedName>
</protein>
<proteinExistence type="predicted"/>
<evidence type="ECO:0000313" key="3">
    <source>
        <dbReference type="Proteomes" id="UP001374579"/>
    </source>
</evidence>
<dbReference type="Proteomes" id="UP001374579">
    <property type="component" value="Unassembled WGS sequence"/>
</dbReference>
<name>A0AAN9AXK8_9CAEN</name>
<comment type="caution">
    <text evidence="2">The sequence shown here is derived from an EMBL/GenBank/DDBJ whole genome shotgun (WGS) entry which is preliminary data.</text>
</comment>
<feature type="compositionally biased region" description="Basic and acidic residues" evidence="1">
    <location>
        <begin position="533"/>
        <end position="552"/>
    </location>
</feature>
<feature type="compositionally biased region" description="Basic residues" evidence="1">
    <location>
        <begin position="407"/>
        <end position="416"/>
    </location>
</feature>
<dbReference type="SUPFAM" id="SSF52540">
    <property type="entry name" value="P-loop containing nucleoside triphosphate hydrolases"/>
    <property type="match status" value="1"/>
</dbReference>
<dbReference type="EMBL" id="JBAMIC010000018">
    <property type="protein sequence ID" value="KAK7095198.1"/>
    <property type="molecule type" value="Genomic_DNA"/>
</dbReference>
<sequence>MAAAEPEGARQELESLEAFKVVYNGDKVKAFVEWAREHAERLYPDVGMRSYVVPPLFVHKHSMRYNQAAGAEVLQDPQKSSPKGEKAHSLVTRTFSLLSPRLTHPLFVISGLEYDNMLRWVRHHPHLSPALPDDVENRGDIDIMLLHPAHGVVFIQVKAVGDNAESRTEAEVHKRIVLGGKQLRKDENILRWVLHDMPETPSCHVTRVVALPNLTHQEIASFWPPADLDPSSEEAEHTKGVVFLCKDDLPLPRDPATPEADMEVTSLMTWWNKYVAGIDGKLSTSFMKDLVSRYVGMLSAVEVYTGNNLRKEVRVTSDAVDVCSMMFRRILLNEHQLHILSANCQRRYLSGPPGSGKTVILVLRARQFVRQGGHVIIINMYRGAAGRAIGHFIRESVARFRVPLGKGKARSKGKKKKGEERHAAEDTPQSAEKAKEIQPSSERPNSASPSTERRITTPSKDPHPSLQPRRRLDTPPSQSKSFDTSPRARKRLHTAPSLSRPVDPLPPARQRLDTAPSQSKAEKKKQASKKKQGRPEVSTKLEDTPTSPRKDLGTPPSSRKAHGSPTANRKAQETEMDFSDRVNSVDVDIDRPSFNKEEFEAEIRHWLPDDVKPDDVMFVVDEIYVKEYWSDVLDVLNEGFPGCHIWCAGLYSRNPPGFEQADLLHVLRCPPLVQKVLHAVDWDERRMTRYRLNTDSSGVYTPGLTPLSVRHQSHPQVSITECTLCADQLTSLLTEGLSLTPGASRESGSLLCSDVVILVNIPRHLYEPDARGFLDTTREDFNHYMAYLTTCPLIVALRQAGLPVKVIEDLPCWSLYDLELKQDVLAAWCYAYQGLENKVVVYLPGDTPWLPDPHVREIPAPGLRSVPRDQPKVWEPTTLHNLMSVQGVKSGALCELATTSTTERIVSGPHVNTTTAAAAAPPAAAAAAARALSTSNVRSPRTDSVPDDVERALSTKTPSELNIPERTVSIPSVCPPQPDYELGLGEQGTLNQAVSGLNIGEGTTSRVCVNQNTEGSDQTTSNHRSPESCGDPTTPAKTGDGSRSRSGVDLSDLWWREEDVRRYSNWDKSNLFVAGSRCLSQLIMLVP</sequence>
<keyword evidence="3" id="KW-1185">Reference proteome</keyword>
<dbReference type="InterPro" id="IPR027417">
    <property type="entry name" value="P-loop_NTPase"/>
</dbReference>
<feature type="compositionally biased region" description="Basic and acidic residues" evidence="1">
    <location>
        <begin position="451"/>
        <end position="463"/>
    </location>
</feature>
<feature type="region of interest" description="Disordered" evidence="1">
    <location>
        <begin position="404"/>
        <end position="577"/>
    </location>
</feature>
<gene>
    <name evidence="2" type="ORF">V1264_006642</name>
</gene>
<feature type="compositionally biased region" description="Polar residues" evidence="1">
    <location>
        <begin position="475"/>
        <end position="484"/>
    </location>
</feature>
<dbReference type="AlphaFoldDB" id="A0AAN9AXK8"/>
<reference evidence="2 3" key="1">
    <citation type="submission" date="2024-02" db="EMBL/GenBank/DDBJ databases">
        <title>Chromosome-scale genome assembly of the rough periwinkle Littorina saxatilis.</title>
        <authorList>
            <person name="De Jode A."/>
            <person name="Faria R."/>
            <person name="Formenti G."/>
            <person name="Sims Y."/>
            <person name="Smith T.P."/>
            <person name="Tracey A."/>
            <person name="Wood J.M.D."/>
            <person name="Zagrodzka Z.B."/>
            <person name="Johannesson K."/>
            <person name="Butlin R.K."/>
            <person name="Leder E.H."/>
        </authorList>
    </citation>
    <scope>NUCLEOTIDE SEQUENCE [LARGE SCALE GENOMIC DNA]</scope>
    <source>
        <strain evidence="2">Snail1</strain>
        <tissue evidence="2">Muscle</tissue>
    </source>
</reference>
<feature type="region of interest" description="Disordered" evidence="1">
    <location>
        <begin position="1011"/>
        <end position="1048"/>
    </location>
</feature>
<feature type="compositionally biased region" description="Polar residues" evidence="1">
    <location>
        <begin position="1011"/>
        <end position="1023"/>
    </location>
</feature>
<evidence type="ECO:0000256" key="1">
    <source>
        <dbReference type="SAM" id="MobiDB-lite"/>
    </source>
</evidence>
<organism evidence="2 3">
    <name type="scientific">Littorina saxatilis</name>
    <dbReference type="NCBI Taxonomy" id="31220"/>
    <lineage>
        <taxon>Eukaryota</taxon>
        <taxon>Metazoa</taxon>
        <taxon>Spiralia</taxon>
        <taxon>Lophotrochozoa</taxon>
        <taxon>Mollusca</taxon>
        <taxon>Gastropoda</taxon>
        <taxon>Caenogastropoda</taxon>
        <taxon>Littorinimorpha</taxon>
        <taxon>Littorinoidea</taxon>
        <taxon>Littorinidae</taxon>
        <taxon>Littorina</taxon>
    </lineage>
</organism>
<accession>A0AAN9AXK8</accession>
<feature type="compositionally biased region" description="Polar residues" evidence="1">
    <location>
        <begin position="438"/>
        <end position="450"/>
    </location>
</feature>
<evidence type="ECO:0000313" key="2">
    <source>
        <dbReference type="EMBL" id="KAK7095198.1"/>
    </source>
</evidence>